<dbReference type="EMBL" id="CP036287">
    <property type="protein sequence ID" value="QDU69493.1"/>
    <property type="molecule type" value="Genomic_DNA"/>
</dbReference>
<keyword evidence="2" id="KW-0812">Transmembrane</keyword>
<evidence type="ECO:0000313" key="4">
    <source>
        <dbReference type="Proteomes" id="UP000316921"/>
    </source>
</evidence>
<name>A0A518BR89_9BACT</name>
<dbReference type="AlphaFoldDB" id="A0A518BR89"/>
<dbReference type="Proteomes" id="UP000316921">
    <property type="component" value="Chromosome"/>
</dbReference>
<dbReference type="KEGG" id="pbap:Pla133_46130"/>
<gene>
    <name evidence="3" type="ORF">Pla133_46130</name>
</gene>
<feature type="transmembrane region" description="Helical" evidence="2">
    <location>
        <begin position="12"/>
        <end position="30"/>
    </location>
</feature>
<evidence type="ECO:0000256" key="2">
    <source>
        <dbReference type="SAM" id="Phobius"/>
    </source>
</evidence>
<feature type="compositionally biased region" description="Low complexity" evidence="1">
    <location>
        <begin position="55"/>
        <end position="65"/>
    </location>
</feature>
<protein>
    <submittedName>
        <fullName evidence="3">Uncharacterized protein</fullName>
    </submittedName>
</protein>
<organism evidence="3 4">
    <name type="scientific">Engelhardtia mirabilis</name>
    <dbReference type="NCBI Taxonomy" id="2528011"/>
    <lineage>
        <taxon>Bacteria</taxon>
        <taxon>Pseudomonadati</taxon>
        <taxon>Planctomycetota</taxon>
        <taxon>Planctomycetia</taxon>
        <taxon>Planctomycetia incertae sedis</taxon>
        <taxon>Engelhardtia</taxon>
    </lineage>
</organism>
<sequence length="652" mass="69934">MPPELPVNRAAWIFLLLLLAISACVVWISTSGDHQVDSASKPPAAPSEQAREGPSELSAPVSSSEAAEERVSVETATAEAAEADGATALAEPVGTALRGRVELELDDGSISTTATGRLDVNFWTGNRGQSSEVEVADGAFELPLGGDAAGADRIELRSGNFDELLAMAIEDQDYQLPADRELVFRLRLVQPFLLEVRDAATGVPLAGVDIAEGEEYRSHPGLRPRLIVQGAVSPVRVPQVDLPAWERAAGRSNWLVRADGYAWEPVGVDIAGAGRVVELVPGGEVVVDVTGMPAQERLYLAVYADTGAGFLTEELIRGDGRHRLSGLKAGSVSARVQRGEWFTSPRVFGSAQGQLVPGMPLQLEVIVDAAAGEEAPRFDFALQVDVPAAWARSELRVSGELIDSPSGEESDWDLTSSDGDELNSGLRRFSFELEQELGGDWFLEFPSLGWRSGIVVDHSGLYSIHAPEPGTVLLEVVDELTGAAPEGVGVSWYSVYTGPSDGWSHESTEALDEPGQYRFVAPVGEIAISVFAADRGFDLEHFTVVPGEQRLEYRLPPRQGIRLRALHGEVVVNPTDWSWIPKLERLPDDGGDGDVGGAGYMEGAALAMLVDEPGRFRVTIPDINGYKPVEPVEVQIALGEMVDVDIQVEPKD</sequence>
<evidence type="ECO:0000256" key="1">
    <source>
        <dbReference type="SAM" id="MobiDB-lite"/>
    </source>
</evidence>
<keyword evidence="4" id="KW-1185">Reference proteome</keyword>
<accession>A0A518BR89</accession>
<proteinExistence type="predicted"/>
<feature type="region of interest" description="Disordered" evidence="1">
    <location>
        <begin position="35"/>
        <end position="70"/>
    </location>
</feature>
<keyword evidence="2" id="KW-0472">Membrane</keyword>
<reference evidence="3 4" key="1">
    <citation type="submission" date="2019-02" db="EMBL/GenBank/DDBJ databases">
        <title>Deep-cultivation of Planctomycetes and their phenomic and genomic characterization uncovers novel biology.</title>
        <authorList>
            <person name="Wiegand S."/>
            <person name="Jogler M."/>
            <person name="Boedeker C."/>
            <person name="Pinto D."/>
            <person name="Vollmers J."/>
            <person name="Rivas-Marin E."/>
            <person name="Kohn T."/>
            <person name="Peeters S.H."/>
            <person name="Heuer A."/>
            <person name="Rast P."/>
            <person name="Oberbeckmann S."/>
            <person name="Bunk B."/>
            <person name="Jeske O."/>
            <person name="Meyerdierks A."/>
            <person name="Storesund J.E."/>
            <person name="Kallscheuer N."/>
            <person name="Luecker S."/>
            <person name="Lage O.M."/>
            <person name="Pohl T."/>
            <person name="Merkel B.J."/>
            <person name="Hornburger P."/>
            <person name="Mueller R.-W."/>
            <person name="Bruemmer F."/>
            <person name="Labrenz M."/>
            <person name="Spormann A.M."/>
            <person name="Op den Camp H."/>
            <person name="Overmann J."/>
            <person name="Amann R."/>
            <person name="Jetten M.S.M."/>
            <person name="Mascher T."/>
            <person name="Medema M.H."/>
            <person name="Devos D.P."/>
            <person name="Kaster A.-K."/>
            <person name="Ovreas L."/>
            <person name="Rohde M."/>
            <person name="Galperin M.Y."/>
            <person name="Jogler C."/>
        </authorList>
    </citation>
    <scope>NUCLEOTIDE SEQUENCE [LARGE SCALE GENOMIC DNA]</scope>
    <source>
        <strain evidence="3 4">Pla133</strain>
    </source>
</reference>
<evidence type="ECO:0000313" key="3">
    <source>
        <dbReference type="EMBL" id="QDU69493.1"/>
    </source>
</evidence>
<keyword evidence="2" id="KW-1133">Transmembrane helix</keyword>